<dbReference type="PANTHER" id="PTHR23249:SF15">
    <property type="entry name" value="TRAFFICKING PROTEIN PARTICLE COMPLEX SUBUNIT 4"/>
    <property type="match status" value="1"/>
</dbReference>
<proteinExistence type="inferred from homology"/>
<dbReference type="EMBL" id="JAKJXO020000006">
    <property type="protein sequence ID" value="KAL1603546.1"/>
    <property type="molecule type" value="Genomic_DNA"/>
</dbReference>
<comment type="caution">
    <text evidence="8">The sequence shown here is derived from an EMBL/GenBank/DDBJ whole genome shotgun (WGS) entry which is preliminary data.</text>
</comment>
<sequence length="171" mass="19241">MRFAPCSLRHVTDSFRVVFALFIISKSGGLIYNREFHAGLQKLSSNDLLMLAGSFHGMHAITKQLCPNPPVPPAPSSAPAANLAPSPFIHRATGIEVLETSQFRMQCFQTLTGIKFLLFTEPQQPNIDIMVKKIYELYADFVMKNPFYTVEMPIRCEKFDRGLDGFVKLRG</sequence>
<dbReference type="SMART" id="SM01399">
    <property type="entry name" value="Sybindin"/>
    <property type="match status" value="1"/>
</dbReference>
<evidence type="ECO:0000256" key="1">
    <source>
        <dbReference type="ARBA" id="ARBA00004555"/>
    </source>
</evidence>
<name>A0ABR3RGI0_9PLEO</name>
<organism evidence="8 9">
    <name type="scientific">Paraconiothyrium brasiliense</name>
    <dbReference type="NCBI Taxonomy" id="300254"/>
    <lineage>
        <taxon>Eukaryota</taxon>
        <taxon>Fungi</taxon>
        <taxon>Dikarya</taxon>
        <taxon>Ascomycota</taxon>
        <taxon>Pezizomycotina</taxon>
        <taxon>Dothideomycetes</taxon>
        <taxon>Pleosporomycetidae</taxon>
        <taxon>Pleosporales</taxon>
        <taxon>Massarineae</taxon>
        <taxon>Didymosphaeriaceae</taxon>
        <taxon>Paraconiothyrium</taxon>
    </lineage>
</organism>
<dbReference type="InterPro" id="IPR011012">
    <property type="entry name" value="Longin-like_dom_sf"/>
</dbReference>
<dbReference type="Proteomes" id="UP001521785">
    <property type="component" value="Unassembled WGS sequence"/>
</dbReference>
<evidence type="ECO:0000313" key="9">
    <source>
        <dbReference type="Proteomes" id="UP001521785"/>
    </source>
</evidence>
<dbReference type="Gene3D" id="3.30.450.70">
    <property type="match status" value="1"/>
</dbReference>
<gene>
    <name evidence="8" type="ORF">SLS60_005134</name>
</gene>
<reference evidence="8 9" key="1">
    <citation type="submission" date="2024-02" db="EMBL/GenBank/DDBJ databases">
        <title>De novo assembly and annotation of 12 fungi associated with fruit tree decline syndrome in Ontario, Canada.</title>
        <authorList>
            <person name="Sulman M."/>
            <person name="Ellouze W."/>
            <person name="Ilyukhin E."/>
        </authorList>
    </citation>
    <scope>NUCLEOTIDE SEQUENCE [LARGE SCALE GENOMIC DNA]</scope>
    <source>
        <strain evidence="8 9">M42-189</strain>
    </source>
</reference>
<protein>
    <recommendedName>
        <fullName evidence="7">Trafficking protein particle complex subunit</fullName>
    </recommendedName>
</protein>
<evidence type="ECO:0000256" key="2">
    <source>
        <dbReference type="ARBA" id="ARBA00022448"/>
    </source>
</evidence>
<keyword evidence="2 7" id="KW-0813">Transport</keyword>
<keyword evidence="5 7" id="KW-0333">Golgi apparatus</keyword>
<comment type="similarity">
    <text evidence="6">Belongs to the TRAPP small subunits family. TRAPPC4 subfamily.</text>
</comment>
<evidence type="ECO:0000256" key="5">
    <source>
        <dbReference type="ARBA" id="ARBA00023034"/>
    </source>
</evidence>
<keyword evidence="4 7" id="KW-0931">ER-Golgi transport</keyword>
<evidence type="ECO:0000313" key="8">
    <source>
        <dbReference type="EMBL" id="KAL1603546.1"/>
    </source>
</evidence>
<dbReference type="Pfam" id="PF04099">
    <property type="entry name" value="Sybindin"/>
    <property type="match status" value="1"/>
</dbReference>
<keyword evidence="3 7" id="KW-0256">Endoplasmic reticulum</keyword>
<evidence type="ECO:0000256" key="3">
    <source>
        <dbReference type="ARBA" id="ARBA00022824"/>
    </source>
</evidence>
<evidence type="ECO:0000256" key="4">
    <source>
        <dbReference type="ARBA" id="ARBA00022892"/>
    </source>
</evidence>
<dbReference type="SUPFAM" id="SSF64356">
    <property type="entry name" value="SNARE-like"/>
    <property type="match status" value="1"/>
</dbReference>
<dbReference type="InterPro" id="IPR007233">
    <property type="entry name" value="TRAPPC"/>
</dbReference>
<keyword evidence="9" id="KW-1185">Reference proteome</keyword>
<accession>A0ABR3RGI0</accession>
<evidence type="ECO:0000256" key="6">
    <source>
        <dbReference type="ARBA" id="ARBA00038179"/>
    </source>
</evidence>
<evidence type="ECO:0000256" key="7">
    <source>
        <dbReference type="RuleBase" id="RU366065"/>
    </source>
</evidence>
<dbReference type="CDD" id="cd14856">
    <property type="entry name" value="TRAPPC4_synbindin"/>
    <property type="match status" value="1"/>
</dbReference>
<dbReference type="PANTHER" id="PTHR23249">
    <property type="entry name" value="TRAFFICKING PROTEIN PARTICLE COMPLEX SUBUNIT"/>
    <property type="match status" value="1"/>
</dbReference>
<comment type="subcellular location">
    <subcellularLocation>
        <location evidence="7">Endoplasmic reticulum</location>
    </subcellularLocation>
    <subcellularLocation>
        <location evidence="7">Golgi apparatus</location>
        <location evidence="7">cis-Golgi network</location>
    </subcellularLocation>
    <subcellularLocation>
        <location evidence="1">Golgi apparatus</location>
    </subcellularLocation>
</comment>
<comment type="subunit">
    <text evidence="7">Part of the multisubunit transport protein particle (TRAPP) complex.</text>
</comment>